<dbReference type="EMBL" id="JAOURS010000003">
    <property type="protein sequence ID" value="MDC6637507.1"/>
    <property type="molecule type" value="Genomic_DNA"/>
</dbReference>
<evidence type="ECO:0000313" key="9">
    <source>
        <dbReference type="Proteomes" id="UP000310719"/>
    </source>
</evidence>
<dbReference type="KEGG" id="lax:APT61_16990"/>
<evidence type="ECO:0000313" key="5">
    <source>
        <dbReference type="EMBL" id="MEC3938014.1"/>
    </source>
</evidence>
<evidence type="ECO:0000313" key="6">
    <source>
        <dbReference type="EMBL" id="PHH03129.1"/>
    </source>
</evidence>
<gene>
    <name evidence="6" type="ORF">CRX53_03675</name>
    <name evidence="7" type="ORF">NCTC13032_01646</name>
    <name evidence="4" type="ORF">OEZ79_04595</name>
    <name evidence="5" type="ORF">VOF76_17765</name>
</gene>
<dbReference type="GeneID" id="30333624"/>
<evidence type="ECO:0000256" key="2">
    <source>
        <dbReference type="SAM" id="SignalP"/>
    </source>
</evidence>
<name>A0A3E1ZZ64_9ENTR</name>
<evidence type="ECO:0000313" key="10">
    <source>
        <dbReference type="Proteomes" id="UP001357437"/>
    </source>
</evidence>
<dbReference type="InterPro" id="IPR036275">
    <property type="entry name" value="YdgH-like_sf"/>
</dbReference>
<evidence type="ECO:0000313" key="4">
    <source>
        <dbReference type="EMBL" id="MDC6637507.1"/>
    </source>
</evidence>
<feature type="signal peptide" evidence="2">
    <location>
        <begin position="1"/>
        <end position="22"/>
    </location>
</feature>
<dbReference type="STRING" id="83655.APT61_16990"/>
<dbReference type="EMBL" id="PDLK01000002">
    <property type="protein sequence ID" value="PHH03129.1"/>
    <property type="molecule type" value="Genomic_DNA"/>
</dbReference>
<feature type="domain" description="YdgH/BhsA/McbA-like" evidence="3">
    <location>
        <begin position="24"/>
        <end position="67"/>
    </location>
</feature>
<accession>A0A3E1ZZ64</accession>
<reference evidence="6" key="1">
    <citation type="submission" date="2017-09" db="EMBL/GenBank/DDBJ databases">
        <title>FDA dAtabase for Regulatory Grade micrObial Sequences (FDA-ARGOS): Supporting development and validation of Infectious Disease Dx tests.</title>
        <authorList>
            <person name="Minogue T."/>
            <person name="Wolcott M."/>
            <person name="Wasieloski L."/>
            <person name="Aguilar W."/>
            <person name="Moore D."/>
            <person name="Tallon L.J."/>
            <person name="Sadzewicz L."/>
            <person name="Ott S."/>
            <person name="Zhao X."/>
            <person name="Nagaraj S."/>
            <person name="Vavikolanu K."/>
            <person name="Aluvathingal J."/>
            <person name="Nadendla S."/>
            <person name="Sichtig H."/>
        </authorList>
    </citation>
    <scope>NUCLEOTIDE SEQUENCE</scope>
    <source>
        <strain evidence="6">FDAARGOS_404</strain>
    </source>
</reference>
<dbReference type="OrthoDB" id="6521986at2"/>
<evidence type="ECO:0000259" key="3">
    <source>
        <dbReference type="Pfam" id="PF07338"/>
    </source>
</evidence>
<reference evidence="5 10" key="5">
    <citation type="submission" date="2024-01" db="EMBL/GenBank/DDBJ databases">
        <title>Comparative Genomics of Leclercia adecarboxylata Strains Isolated from Several Sources.</title>
        <authorList>
            <person name="Yescas-Zazueta V."/>
            <person name="Balbuena-Alonso M.G."/>
            <person name="Valencia D."/>
            <person name="Mendez-Pfeiffer P.A."/>
            <person name="Ballesteros-Monrreal M.G."/>
            <person name="Rocha-Gracia R.D.C."/>
            <person name="Barrios-Villa E."/>
        </authorList>
    </citation>
    <scope>NUCLEOTIDE SEQUENCE [LARGE SCALE GENOMIC DNA]</scope>
    <source>
        <strain evidence="5 10">33MEM</strain>
    </source>
</reference>
<dbReference type="SUPFAM" id="SSF159871">
    <property type="entry name" value="YdgH-like"/>
    <property type="match status" value="1"/>
</dbReference>
<evidence type="ECO:0000256" key="1">
    <source>
        <dbReference type="ARBA" id="ARBA00022729"/>
    </source>
</evidence>
<reference evidence="8" key="2">
    <citation type="submission" date="2017-09" db="EMBL/GenBank/DDBJ databases">
        <title>FDA dAtabase for Regulatory Grade micrObial Sequences (FDA-ARGOS): Supporting development and validation of Infectious Disease Dx tests.</title>
        <authorList>
            <person name="Minogue T."/>
            <person name="Wolcott M."/>
            <person name="Wasieloski L."/>
            <person name="Aguilar W."/>
            <person name="Moore D."/>
            <person name="Tallon L."/>
            <person name="Sadzewicz L."/>
            <person name="Ott S."/>
            <person name="Zhao X."/>
            <person name="Nagaraj S."/>
            <person name="Vavikolanu K."/>
            <person name="Aluvathingal J."/>
            <person name="Nadendla S."/>
            <person name="Sichtig H."/>
        </authorList>
    </citation>
    <scope>NUCLEOTIDE SEQUENCE [LARGE SCALE GENOMIC DNA]</scope>
    <source>
        <strain evidence="8">FDAARGOS_404</strain>
    </source>
</reference>
<dbReference type="InterPro" id="IPR010854">
    <property type="entry name" value="YdgH/BhsA/McbA-like_dom"/>
</dbReference>
<dbReference type="Proteomes" id="UP000310719">
    <property type="component" value="Chromosome"/>
</dbReference>
<organism evidence="7 9">
    <name type="scientific">Leclercia adecarboxylata</name>
    <dbReference type="NCBI Taxonomy" id="83655"/>
    <lineage>
        <taxon>Bacteria</taxon>
        <taxon>Pseudomonadati</taxon>
        <taxon>Pseudomonadota</taxon>
        <taxon>Gammaproteobacteria</taxon>
        <taxon>Enterobacterales</taxon>
        <taxon>Enterobacteriaceae</taxon>
        <taxon>Leclercia</taxon>
    </lineage>
</organism>
<dbReference type="RefSeq" id="WP_032616906.1">
    <property type="nucleotide sequence ID" value="NZ_CBCXZU010000004.1"/>
</dbReference>
<protein>
    <submittedName>
        <fullName evidence="4">DUF1471 domain-containing protein</fullName>
    </submittedName>
    <submittedName>
        <fullName evidence="5">YdgH/BhsA/McbA-like domain containing protein</fullName>
    </submittedName>
</protein>
<feature type="chain" id="PRO_5044592732" evidence="2">
    <location>
        <begin position="23"/>
        <end position="69"/>
    </location>
</feature>
<evidence type="ECO:0000313" key="8">
    <source>
        <dbReference type="Proteomes" id="UP000222768"/>
    </source>
</evidence>
<reference evidence="7 9" key="3">
    <citation type="submission" date="2019-05" db="EMBL/GenBank/DDBJ databases">
        <authorList>
            <consortium name="Pathogen Informatics"/>
        </authorList>
    </citation>
    <scope>NUCLEOTIDE SEQUENCE [LARGE SCALE GENOMIC DNA]</scope>
    <source>
        <strain evidence="7 9">NCTC13032</strain>
    </source>
</reference>
<reference evidence="4" key="4">
    <citation type="journal article" date="2023" name="Genes Genomics">
        <title>Genomic insights of Leclercia adecarboxylata strains linked to an outbreak in public hospitals in Mexico.</title>
        <authorList>
            <person name="Barrios-Villa E."/>
            <person name="Pacheco-Flores B."/>
            <person name="Lozano-Zarain P."/>
            <person name="Del Campo-Ortega R."/>
            <person name="de Jesus Ascencio-Montiel I."/>
            <person name="Gonzalez-Leon M."/>
            <person name="Camorlinga-Ponce M."/>
            <person name="Gaytan Cervantes F.J."/>
            <person name="Gonzalez Torres C."/>
            <person name="Aguilar E."/>
            <person name="Gonzalez Ibarra J."/>
            <person name="Torres Lopez F.J."/>
            <person name="Rosas-Vargas H."/>
            <person name="Gonzalez-Bonilla C.R."/>
            <person name="Del Carmen Rocha-Gracia R."/>
        </authorList>
    </citation>
    <scope>NUCLEOTIDE SEQUENCE</scope>
    <source>
        <strain evidence="4">Lac40</strain>
    </source>
</reference>
<proteinExistence type="predicted"/>
<dbReference type="Proteomes" id="UP001149314">
    <property type="component" value="Unassembled WGS sequence"/>
</dbReference>
<keyword evidence="10" id="KW-1185">Reference proteome</keyword>
<dbReference type="InterPro" id="IPR025543">
    <property type="entry name" value="Dodecin-like"/>
</dbReference>
<dbReference type="EMBL" id="JAYMCU010000035">
    <property type="protein sequence ID" value="MEC3938014.1"/>
    <property type="molecule type" value="Genomic_DNA"/>
</dbReference>
<dbReference type="Proteomes" id="UP001357437">
    <property type="component" value="Unassembled WGS sequence"/>
</dbReference>
<dbReference type="AlphaFoldDB" id="A0A3E1ZZ64"/>
<dbReference type="Pfam" id="PF07338">
    <property type="entry name" value="YdgH_BhsA-like"/>
    <property type="match status" value="1"/>
</dbReference>
<keyword evidence="1 2" id="KW-0732">Signal</keyword>
<evidence type="ECO:0000313" key="7">
    <source>
        <dbReference type="EMBL" id="VTP64760.1"/>
    </source>
</evidence>
<dbReference type="Proteomes" id="UP000222768">
    <property type="component" value="Unassembled WGS sequence"/>
</dbReference>
<dbReference type="EMBL" id="LR590464">
    <property type="protein sequence ID" value="VTP64760.1"/>
    <property type="molecule type" value="Genomic_DNA"/>
</dbReference>
<sequence length="69" mass="7253">MKSIKTFVAVAALSLISFGSFAQSISTTASTLDRAEANIAAQAAKEGAAYKITSAQFDNRVHMTAELTK</sequence>
<dbReference type="Gene3D" id="3.30.1660.10">
    <property type="entry name" value="Flavin-binding protein dodecin"/>
    <property type="match status" value="1"/>
</dbReference>